<dbReference type="Proteomes" id="UP000249377">
    <property type="component" value="Unassembled WGS sequence"/>
</dbReference>
<keyword evidence="3" id="KW-1185">Reference proteome</keyword>
<protein>
    <recommendedName>
        <fullName evidence="1">Siphovirus-type tail component RIFT-related domain-containing protein</fullName>
    </recommendedName>
</protein>
<sequence>MSVIFWAGVPSYSCNVVVERFPNQPGPSRRYETIQVAGRNGDLLIDTGAYDNYTQPYEVYFNANQNKTPAGARAVRAWLQSPIGYQRLEDSYDPEFYRMAYYAGPTEIENAMNLFGRLTISFVCKPQRWRKDGERPIPISKAQTLYNSLFPALPLIKVNGTAAGNLYVGSYRVQIKELNDYIMLDSELQDAYREEQNKNNTISTSAFPILEHGENAISWDGGITGIEVTPRWWTI</sequence>
<evidence type="ECO:0000259" key="1">
    <source>
        <dbReference type="Pfam" id="PF05709"/>
    </source>
</evidence>
<evidence type="ECO:0000313" key="3">
    <source>
        <dbReference type="Proteomes" id="UP000249377"/>
    </source>
</evidence>
<dbReference type="AlphaFoldDB" id="A0A328UFU2"/>
<evidence type="ECO:0000313" key="2">
    <source>
        <dbReference type="EMBL" id="RAQ21996.1"/>
    </source>
</evidence>
<accession>A0A328UFU2</accession>
<name>A0A328UFU2_9FIRM</name>
<dbReference type="InterPro" id="IPR008841">
    <property type="entry name" value="Siphovirus-type_tail_N"/>
</dbReference>
<comment type="caution">
    <text evidence="2">The sequence shown here is derived from an EMBL/GenBank/DDBJ whole genome shotgun (WGS) entry which is preliminary data.</text>
</comment>
<gene>
    <name evidence="2" type="ORF">DPQ25_13925</name>
</gene>
<reference evidence="2 3" key="1">
    <citation type="submission" date="2018-06" db="EMBL/GenBank/DDBJ databases">
        <title>Noncontiguous genome sequence of Ruminococcaceae bacterium ASD2818.</title>
        <authorList>
            <person name="Chaplin A.V."/>
            <person name="Sokolova S.R."/>
            <person name="Kochetkova T.O."/>
            <person name="Goltsov A.Y."/>
            <person name="Trofimov D.Y."/>
            <person name="Efimov B.A."/>
        </authorList>
    </citation>
    <scope>NUCLEOTIDE SEQUENCE [LARGE SCALE GENOMIC DNA]</scope>
    <source>
        <strain evidence="2 3">ASD2818</strain>
    </source>
</reference>
<feature type="domain" description="Siphovirus-type tail component RIFT-related" evidence="1">
    <location>
        <begin position="20"/>
        <end position="124"/>
    </location>
</feature>
<dbReference type="EMBL" id="QLYR01000018">
    <property type="protein sequence ID" value="RAQ21996.1"/>
    <property type="molecule type" value="Genomic_DNA"/>
</dbReference>
<proteinExistence type="predicted"/>
<organism evidence="2 3">
    <name type="scientific">Hydrogeniiclostridium mannosilyticum</name>
    <dbReference type="NCBI Taxonomy" id="2764322"/>
    <lineage>
        <taxon>Bacteria</taxon>
        <taxon>Bacillati</taxon>
        <taxon>Bacillota</taxon>
        <taxon>Clostridia</taxon>
        <taxon>Eubacteriales</taxon>
        <taxon>Acutalibacteraceae</taxon>
        <taxon>Hydrogeniiclostridium</taxon>
    </lineage>
</organism>
<dbReference type="Pfam" id="PF05709">
    <property type="entry name" value="Sipho_tail"/>
    <property type="match status" value="1"/>
</dbReference>
<dbReference type="RefSeq" id="WP_112333785.1">
    <property type="nucleotide sequence ID" value="NZ_QLYR01000018.1"/>
</dbReference>
<dbReference type="Gene3D" id="2.40.30.200">
    <property type="match status" value="1"/>
</dbReference>